<organism evidence="1">
    <name type="scientific">Fagus sylvatica</name>
    <name type="common">Beechnut</name>
    <dbReference type="NCBI Taxonomy" id="28930"/>
    <lineage>
        <taxon>Eukaryota</taxon>
        <taxon>Viridiplantae</taxon>
        <taxon>Streptophyta</taxon>
        <taxon>Embryophyta</taxon>
        <taxon>Tracheophyta</taxon>
        <taxon>Spermatophyta</taxon>
        <taxon>Magnoliopsida</taxon>
        <taxon>eudicotyledons</taxon>
        <taxon>Gunneridae</taxon>
        <taxon>Pentapetalae</taxon>
        <taxon>rosids</taxon>
        <taxon>fabids</taxon>
        <taxon>Fagales</taxon>
        <taxon>Fagaceae</taxon>
        <taxon>Fagus</taxon>
    </lineage>
</organism>
<dbReference type="AlphaFoldDB" id="A0A2N9G9Z9"/>
<sequence length="48" mass="5455">MPSGYNSKDSEIRSVPRDEMLFSSESEEANCLLESVWVPAPQPHPPYF</sequence>
<name>A0A2N9G9Z9_FAGSY</name>
<evidence type="ECO:0000313" key="1">
    <source>
        <dbReference type="EMBL" id="SPC96238.1"/>
    </source>
</evidence>
<accession>A0A2N9G9Z9</accession>
<gene>
    <name evidence="1" type="ORF">FSB_LOCUS24120</name>
</gene>
<dbReference type="EMBL" id="OIVN01001650">
    <property type="protein sequence ID" value="SPC96238.1"/>
    <property type="molecule type" value="Genomic_DNA"/>
</dbReference>
<reference evidence="1" key="1">
    <citation type="submission" date="2018-02" db="EMBL/GenBank/DDBJ databases">
        <authorList>
            <person name="Cohen D.B."/>
            <person name="Kent A.D."/>
        </authorList>
    </citation>
    <scope>NUCLEOTIDE SEQUENCE</scope>
</reference>
<protein>
    <submittedName>
        <fullName evidence="1">Uncharacterized protein</fullName>
    </submittedName>
</protein>
<proteinExistence type="predicted"/>